<accession>A5WXS0</accession>
<proteinExistence type="evidence at transcript level"/>
<dbReference type="EnsemblMetazoa" id="SCAU005711-RA">
    <property type="protein sequence ID" value="SCAU005711-PA"/>
    <property type="gene ID" value="SCAU005711"/>
</dbReference>
<dbReference type="AlphaFoldDB" id="A5WXS0"/>
<feature type="signal peptide" evidence="1">
    <location>
        <begin position="1"/>
        <end position="23"/>
    </location>
</feature>
<reference evidence="3" key="3">
    <citation type="submission" date="2020-05" db="UniProtKB">
        <authorList>
            <consortium name="EnsemblMetazoa"/>
        </authorList>
    </citation>
    <scope>IDENTIFICATION</scope>
    <source>
        <strain evidence="3">USDA</strain>
    </source>
</reference>
<dbReference type="VEuPathDB" id="VectorBase:SCAU005711"/>
<dbReference type="PANTHER" id="PTHR37685:SF1">
    <property type="entry name" value="GEO11136P1-RELATED"/>
    <property type="match status" value="1"/>
</dbReference>
<dbReference type="KEGG" id="scac:106089093"/>
<feature type="chain" id="PRO_5014296986" evidence="1">
    <location>
        <begin position="24"/>
        <end position="123"/>
    </location>
</feature>
<protein>
    <submittedName>
        <fullName evidence="2 3">Putative 11.4 kDa secreted salivary gland protein</fullName>
    </submittedName>
</protein>
<organism evidence="2">
    <name type="scientific">Stomoxys calcitrans</name>
    <name type="common">Stable fly</name>
    <name type="synonym">Conops calcitrans</name>
    <dbReference type="NCBI Taxonomy" id="35570"/>
    <lineage>
        <taxon>Eukaryota</taxon>
        <taxon>Metazoa</taxon>
        <taxon>Ecdysozoa</taxon>
        <taxon>Arthropoda</taxon>
        <taxon>Hexapoda</taxon>
        <taxon>Insecta</taxon>
        <taxon>Pterygota</taxon>
        <taxon>Neoptera</taxon>
        <taxon>Endopterygota</taxon>
        <taxon>Diptera</taxon>
        <taxon>Brachycera</taxon>
        <taxon>Muscomorpha</taxon>
        <taxon>Muscoidea</taxon>
        <taxon>Muscidae</taxon>
        <taxon>Stomoxys</taxon>
    </lineage>
</organism>
<gene>
    <name evidence="3" type="primary">106089093</name>
</gene>
<reference evidence="4" key="2">
    <citation type="submission" date="2015-05" db="EMBL/GenBank/DDBJ databases">
        <authorList>
            <person name="Wilson R.K."/>
            <person name="Warren W.C."/>
            <person name="Olafson P."/>
        </authorList>
    </citation>
    <scope>NUCLEOTIDE SEQUENCE [LARGE SCALE GENOMIC DNA]</scope>
    <source>
        <strain evidence="4">USDA</strain>
    </source>
</reference>
<dbReference type="EMBL" id="DQ054845">
    <property type="protein sequence ID" value="AAY34548.1"/>
    <property type="molecule type" value="mRNA"/>
</dbReference>
<evidence type="ECO:0000313" key="2">
    <source>
        <dbReference type="EMBL" id="AAY34548.1"/>
    </source>
</evidence>
<keyword evidence="4" id="KW-1185">Reference proteome</keyword>
<reference evidence="2" key="1">
    <citation type="submission" date="2005-05" db="EMBL/GenBank/DDBJ databases">
        <title>The salivary gland transcriptome of the stable fly, Stomoxys calcitrans.</title>
        <authorList>
            <person name="Wang X."/>
            <person name="Ribeiro J.M."/>
            <person name="Broce A.B."/>
            <person name="Kanost M.R."/>
        </authorList>
    </citation>
    <scope>NUCLEOTIDE SEQUENCE</scope>
    <source>
        <strain evidence="2">E05_sc_p8</strain>
        <tissue evidence="2">Salivary gland</tissue>
    </source>
</reference>
<dbReference type="PANTHER" id="PTHR37685">
    <property type="entry name" value="GEO11136P1-RELATED"/>
    <property type="match status" value="1"/>
</dbReference>
<evidence type="ECO:0000256" key="1">
    <source>
        <dbReference type="SAM" id="SignalP"/>
    </source>
</evidence>
<dbReference type="Pfam" id="PF15868">
    <property type="entry name" value="MBF2"/>
    <property type="match status" value="1"/>
</dbReference>
<sequence length="123" mass="13714">MKSLIRVLVLLAAVLALSVGVLGNNATWGHIGYFDRVIARDRVEHPANWFTKHKETILYPPKGHENFNILTAIRVTDYGGPKNFGQATLLQGGPGHFNATIEVRSQTRRPLNMTIEYFGRASI</sequence>
<evidence type="ECO:0000313" key="4">
    <source>
        <dbReference type="Proteomes" id="UP000095300"/>
    </source>
</evidence>
<dbReference type="InterPro" id="IPR031734">
    <property type="entry name" value="MBF2"/>
</dbReference>
<dbReference type="Proteomes" id="UP000095300">
    <property type="component" value="Unassembled WGS sequence"/>
</dbReference>
<dbReference type="OrthoDB" id="8192785at2759"/>
<name>A5WXS0_STOCA</name>
<evidence type="ECO:0000313" key="3">
    <source>
        <dbReference type="EnsemblMetazoa" id="SCAU005711-PA"/>
    </source>
</evidence>
<keyword evidence="1" id="KW-0732">Signal</keyword>